<dbReference type="CDD" id="cd03801">
    <property type="entry name" value="GT4_PimA-like"/>
    <property type="match status" value="1"/>
</dbReference>
<reference evidence="2 3" key="1">
    <citation type="submission" date="2020-10" db="EMBL/GenBank/DDBJ databases">
        <title>ChiBAC.</title>
        <authorList>
            <person name="Zenner C."/>
            <person name="Hitch T.C.A."/>
            <person name="Clavel T."/>
        </authorList>
    </citation>
    <scope>NUCLEOTIDE SEQUENCE [LARGE SCALE GENOMIC DNA]</scope>
    <source>
        <strain evidence="2 3">DSM 109015</strain>
    </source>
</reference>
<dbReference type="SUPFAM" id="SSF53756">
    <property type="entry name" value="UDP-Glycosyltransferase/glycogen phosphorylase"/>
    <property type="match status" value="1"/>
</dbReference>
<dbReference type="Gene3D" id="3.40.50.2000">
    <property type="entry name" value="Glycogen Phosphorylase B"/>
    <property type="match status" value="2"/>
</dbReference>
<dbReference type="Pfam" id="PF00534">
    <property type="entry name" value="Glycos_transf_1"/>
    <property type="match status" value="1"/>
</dbReference>
<feature type="domain" description="Glycosyl transferase family 1" evidence="1">
    <location>
        <begin position="189"/>
        <end position="338"/>
    </location>
</feature>
<sequence length="372" mass="40201">MLTIAIPQLYCGASGRKGAYNRQEVGLARAFAALGCRALAVYPDTSLSAPEAEDLEPNVRVLYLPARALAVHAFYKSWQPLLEEGVDAVHVMGDNSLGVPGLYRFCQKHGIFFYSQLGALKSDSRTPAVRLVMDLLLRRNLAVYRRTPTYAKTPAVAKEMESLGVSCAGVMPVGLDTAIIPMIPGTAAEVRAELKLDTAARYLLFVGRLDPYKRPMALPPLLEQLGPEWHLIVIGQGSLAAELDKAMAPYGDRYTRIPALPNTAVHAYYHACDVFVNLNDHEIFGMSLLEAMYAGCPPAARRAPGPELILEDGVSGVLADTDAALPDAVRRAAADPEMGPAAQRRVNEHFLWGNSAETALAMLEKKGVPAHG</sequence>
<dbReference type="InterPro" id="IPR001296">
    <property type="entry name" value="Glyco_trans_1"/>
</dbReference>
<evidence type="ECO:0000259" key="1">
    <source>
        <dbReference type="Pfam" id="PF00534"/>
    </source>
</evidence>
<evidence type="ECO:0000313" key="3">
    <source>
        <dbReference type="Proteomes" id="UP000768567"/>
    </source>
</evidence>
<dbReference type="RefSeq" id="WP_193501490.1">
    <property type="nucleotide sequence ID" value="NZ_JADCKC010000002.1"/>
</dbReference>
<organism evidence="2 3">
    <name type="scientific">Gemmiger gallinarum</name>
    <dbReference type="NCBI Taxonomy" id="2779354"/>
    <lineage>
        <taxon>Bacteria</taxon>
        <taxon>Bacillati</taxon>
        <taxon>Bacillota</taxon>
        <taxon>Clostridia</taxon>
        <taxon>Eubacteriales</taxon>
        <taxon>Gemmiger</taxon>
    </lineage>
</organism>
<gene>
    <name evidence="2" type="ORF">INF35_08590</name>
</gene>
<evidence type="ECO:0000313" key="2">
    <source>
        <dbReference type="EMBL" id="MBE5037840.1"/>
    </source>
</evidence>
<dbReference type="InterPro" id="IPR050194">
    <property type="entry name" value="Glycosyltransferase_grp1"/>
</dbReference>
<dbReference type="PANTHER" id="PTHR45947">
    <property type="entry name" value="SULFOQUINOVOSYL TRANSFERASE SQD2"/>
    <property type="match status" value="1"/>
</dbReference>
<name>A0ABR9R4X9_9FIRM</name>
<keyword evidence="3" id="KW-1185">Reference proteome</keyword>
<protein>
    <submittedName>
        <fullName evidence="2">Glycosyltransferase family 4 protein</fullName>
    </submittedName>
</protein>
<dbReference type="EMBL" id="JADCKC010000002">
    <property type="protein sequence ID" value="MBE5037840.1"/>
    <property type="molecule type" value="Genomic_DNA"/>
</dbReference>
<proteinExistence type="predicted"/>
<comment type="caution">
    <text evidence="2">The sequence shown here is derived from an EMBL/GenBank/DDBJ whole genome shotgun (WGS) entry which is preliminary data.</text>
</comment>
<dbReference type="PANTHER" id="PTHR45947:SF3">
    <property type="entry name" value="SULFOQUINOVOSYL TRANSFERASE SQD2"/>
    <property type="match status" value="1"/>
</dbReference>
<dbReference type="Proteomes" id="UP000768567">
    <property type="component" value="Unassembled WGS sequence"/>
</dbReference>
<accession>A0ABR9R4X9</accession>